<name>A0ABQ6G5Q4_9CHLR</name>
<dbReference type="Gene3D" id="1.10.630.10">
    <property type="entry name" value="Cytochrome P450"/>
    <property type="match status" value="1"/>
</dbReference>
<dbReference type="PANTHER" id="PTHR46696">
    <property type="entry name" value="P450, PUTATIVE (EUROFUNG)-RELATED"/>
    <property type="match status" value="1"/>
</dbReference>
<dbReference type="RefSeq" id="WP_338258134.1">
    <property type="nucleotide sequence ID" value="NZ_BSRI01000002.1"/>
</dbReference>
<evidence type="ECO:0000256" key="3">
    <source>
        <dbReference type="SAM" id="MobiDB-lite"/>
    </source>
</evidence>
<feature type="compositionally biased region" description="Low complexity" evidence="3">
    <location>
        <begin position="171"/>
        <end position="183"/>
    </location>
</feature>
<dbReference type="SUPFAM" id="SSF48264">
    <property type="entry name" value="Cytochrome P450"/>
    <property type="match status" value="1"/>
</dbReference>
<keyword evidence="5" id="KW-1185">Reference proteome</keyword>
<dbReference type="CDD" id="cd11032">
    <property type="entry name" value="P450_EryK-like"/>
    <property type="match status" value="1"/>
</dbReference>
<reference evidence="4 5" key="1">
    <citation type="submission" date="2023-02" db="EMBL/GenBank/DDBJ databases">
        <title>Dictyobacter halimunensis sp. nov., a new member of the class Ktedonobacteria from forest soil in a geothermal area.</title>
        <authorList>
            <person name="Rachmania M.K."/>
            <person name="Ningsih F."/>
            <person name="Sakai Y."/>
            <person name="Yabe S."/>
            <person name="Yokota A."/>
            <person name="Sjamsuridzal W."/>
        </authorList>
    </citation>
    <scope>NUCLEOTIDE SEQUENCE [LARGE SCALE GENOMIC DNA]</scope>
    <source>
        <strain evidence="4 5">S3.2.2.5</strain>
    </source>
</reference>
<dbReference type="InterPro" id="IPR017972">
    <property type="entry name" value="Cyt_P450_CS"/>
</dbReference>
<keyword evidence="2" id="KW-0408">Iron</keyword>
<dbReference type="InterPro" id="IPR001128">
    <property type="entry name" value="Cyt_P450"/>
</dbReference>
<proteinExistence type="inferred from homology"/>
<dbReference type="Proteomes" id="UP001344906">
    <property type="component" value="Unassembled WGS sequence"/>
</dbReference>
<protein>
    <submittedName>
        <fullName evidence="4">Cytochrome P450 YjiB</fullName>
    </submittedName>
</protein>
<comment type="similarity">
    <text evidence="1 2">Belongs to the cytochrome P450 family.</text>
</comment>
<dbReference type="InterPro" id="IPR002397">
    <property type="entry name" value="Cyt_P450_B"/>
</dbReference>
<keyword evidence="2" id="KW-0349">Heme</keyword>
<dbReference type="PRINTS" id="PR00385">
    <property type="entry name" value="P450"/>
</dbReference>
<feature type="region of interest" description="Disordered" evidence="3">
    <location>
        <begin position="168"/>
        <end position="187"/>
    </location>
</feature>
<keyword evidence="2" id="KW-0503">Monooxygenase</keyword>
<accession>A0ABQ6G5Q4</accession>
<evidence type="ECO:0000256" key="2">
    <source>
        <dbReference type="RuleBase" id="RU000461"/>
    </source>
</evidence>
<comment type="caution">
    <text evidence="4">The sequence shown here is derived from an EMBL/GenBank/DDBJ whole genome shotgun (WGS) entry which is preliminary data.</text>
</comment>
<sequence length="405" mass="46224">MQQQGQRRGGFSPFQVLPIEQTLQSFQWFDAMRRSQPVYHEEQSNTWHIFGYDDIRQVLTDTVHFSSENVPGFSEGTFLKGTVVAKDPPYHRKLRNLVNQAFTPRAVNHLSGRVTEIAQGLLDDVRANGKMDVVKDIAFPFPAKVIAELLGVPANDWDIFRRWAGAEDGGEQQQQRQQSSPEQMMKARQTMESQMYDYFSRLLDERRRSPREDLISSLSVAEIDGERLNENELVSFCILLLAAGQETTKNLIANALYCFTEDLDLQQRLRQDPALMPSTIEEVLRYLPPVWFTFRRTASDAEFGGQTIPANSIVLVWNASGNRDPEQFPNPDHFDARREPNRHLTFGHGIHFCIGAPLARLEARILLPMMLEQLKDIRRVPDVPIVVRAGIVYVIQSLPITFTAS</sequence>
<dbReference type="EMBL" id="BSRI01000002">
    <property type="protein sequence ID" value="GLV60905.1"/>
    <property type="molecule type" value="Genomic_DNA"/>
</dbReference>
<gene>
    <name evidence="4" type="primary">yjiB_7</name>
    <name evidence="4" type="ORF">KDH_77240</name>
</gene>
<evidence type="ECO:0000256" key="1">
    <source>
        <dbReference type="ARBA" id="ARBA00010617"/>
    </source>
</evidence>
<evidence type="ECO:0000313" key="5">
    <source>
        <dbReference type="Proteomes" id="UP001344906"/>
    </source>
</evidence>
<dbReference type="PANTHER" id="PTHR46696:SF1">
    <property type="entry name" value="CYTOCHROME P450 YJIB-RELATED"/>
    <property type="match status" value="1"/>
</dbReference>
<dbReference type="PROSITE" id="PS00086">
    <property type="entry name" value="CYTOCHROME_P450"/>
    <property type="match status" value="1"/>
</dbReference>
<dbReference type="PRINTS" id="PR00359">
    <property type="entry name" value="BP450"/>
</dbReference>
<evidence type="ECO:0000313" key="4">
    <source>
        <dbReference type="EMBL" id="GLV60905.1"/>
    </source>
</evidence>
<keyword evidence="2" id="KW-0560">Oxidoreductase</keyword>
<organism evidence="4 5">
    <name type="scientific">Dictyobacter halimunensis</name>
    <dbReference type="NCBI Taxonomy" id="3026934"/>
    <lineage>
        <taxon>Bacteria</taxon>
        <taxon>Bacillati</taxon>
        <taxon>Chloroflexota</taxon>
        <taxon>Ktedonobacteria</taxon>
        <taxon>Ktedonobacterales</taxon>
        <taxon>Dictyobacteraceae</taxon>
        <taxon>Dictyobacter</taxon>
    </lineage>
</organism>
<dbReference type="Pfam" id="PF00067">
    <property type="entry name" value="p450"/>
    <property type="match status" value="2"/>
</dbReference>
<keyword evidence="2" id="KW-0479">Metal-binding</keyword>
<dbReference type="InterPro" id="IPR036396">
    <property type="entry name" value="Cyt_P450_sf"/>
</dbReference>